<dbReference type="Pfam" id="PF22091">
    <property type="entry name" value="DUF6941"/>
    <property type="match status" value="1"/>
</dbReference>
<name>A0ABT7KPA2_9HYPH</name>
<dbReference type="InterPro" id="IPR054221">
    <property type="entry name" value="DUF6941"/>
</dbReference>
<evidence type="ECO:0000313" key="1">
    <source>
        <dbReference type="EMBL" id="MDL2410455.1"/>
    </source>
</evidence>
<evidence type="ECO:0000313" key="2">
    <source>
        <dbReference type="Proteomes" id="UP001172630"/>
    </source>
</evidence>
<comment type="caution">
    <text evidence="1">The sequence shown here is derived from an EMBL/GenBank/DDBJ whole genome shotgun (WGS) entry which is preliminary data.</text>
</comment>
<dbReference type="Proteomes" id="UP001172630">
    <property type="component" value="Unassembled WGS sequence"/>
</dbReference>
<dbReference type="EMBL" id="JARFYN010000084">
    <property type="protein sequence ID" value="MDL2410455.1"/>
    <property type="molecule type" value="Genomic_DNA"/>
</dbReference>
<organism evidence="1 2">
    <name type="scientific">Rhizobium calliandrae</name>
    <dbReference type="NCBI Taxonomy" id="1312182"/>
    <lineage>
        <taxon>Bacteria</taxon>
        <taxon>Pseudomonadati</taxon>
        <taxon>Pseudomonadota</taxon>
        <taxon>Alphaproteobacteria</taxon>
        <taxon>Hyphomicrobiales</taxon>
        <taxon>Rhizobiaceae</taxon>
        <taxon>Rhizobium/Agrobacterium group</taxon>
        <taxon>Rhizobium</taxon>
    </lineage>
</organism>
<proteinExistence type="predicted"/>
<gene>
    <name evidence="1" type="ORF">PY650_33725</name>
</gene>
<dbReference type="RefSeq" id="WP_285884316.1">
    <property type="nucleotide sequence ID" value="NZ_JARFYN010000084.1"/>
</dbReference>
<keyword evidence="2" id="KW-1185">Reference proteome</keyword>
<sequence>MVVVADAIFCDDIRQEVTGKFILIGVYPGDLVPGRIPSSVPMGAMVRVHGLQKGVHEVEMVLTSPNGQRVIEEKSTFDLIESHTPMVLIFAGFVMPIDGPGEITLSMKIAGEEPIASKLPVVLSKTTEIAPS</sequence>
<accession>A0ABT7KPA2</accession>
<reference evidence="1" key="1">
    <citation type="submission" date="2023-06" db="EMBL/GenBank/DDBJ databases">
        <title>Phylogenetic Diversity of Rhizobium strains.</title>
        <authorList>
            <person name="Moura F.T."/>
            <person name="Helene L.C.F."/>
            <person name="Hungria M."/>
        </authorList>
    </citation>
    <scope>NUCLEOTIDE SEQUENCE</scope>
    <source>
        <strain evidence="1">CCGE524</strain>
    </source>
</reference>
<protein>
    <recommendedName>
        <fullName evidence="3">Copper chaperone PCu(A)C</fullName>
    </recommendedName>
</protein>
<evidence type="ECO:0008006" key="3">
    <source>
        <dbReference type="Google" id="ProtNLM"/>
    </source>
</evidence>